<organism evidence="2">
    <name type="scientific">uncultured Pseudonocardia sp</name>
    <dbReference type="NCBI Taxonomy" id="211455"/>
    <lineage>
        <taxon>Bacteria</taxon>
        <taxon>Bacillati</taxon>
        <taxon>Actinomycetota</taxon>
        <taxon>Actinomycetes</taxon>
        <taxon>Pseudonocardiales</taxon>
        <taxon>Pseudonocardiaceae</taxon>
        <taxon>Pseudonocardia</taxon>
        <taxon>environmental samples</taxon>
    </lineage>
</organism>
<sequence>EVDDALQLARASTADRTARSYAPPGTSTVRHDSRPHVHGEPPSGPAQDRLGLGRNCSTM</sequence>
<feature type="non-terminal residue" evidence="2">
    <location>
        <position position="59"/>
    </location>
</feature>
<reference evidence="2" key="1">
    <citation type="submission" date="2020-02" db="EMBL/GenBank/DDBJ databases">
        <authorList>
            <person name="Meier V. D."/>
        </authorList>
    </citation>
    <scope>NUCLEOTIDE SEQUENCE</scope>
    <source>
        <strain evidence="2">AVDCRST_MAG66</strain>
    </source>
</reference>
<evidence type="ECO:0000313" key="2">
    <source>
        <dbReference type="EMBL" id="CAA9419505.1"/>
    </source>
</evidence>
<gene>
    <name evidence="2" type="ORF">AVDCRST_MAG66-2557</name>
</gene>
<accession>A0A6J4PNT7</accession>
<feature type="region of interest" description="Disordered" evidence="1">
    <location>
        <begin position="1"/>
        <end position="59"/>
    </location>
</feature>
<feature type="compositionally biased region" description="Low complexity" evidence="1">
    <location>
        <begin position="9"/>
        <end position="22"/>
    </location>
</feature>
<protein>
    <submittedName>
        <fullName evidence="2">Uncharacterized protein</fullName>
    </submittedName>
</protein>
<evidence type="ECO:0000256" key="1">
    <source>
        <dbReference type="SAM" id="MobiDB-lite"/>
    </source>
</evidence>
<feature type="compositionally biased region" description="Basic and acidic residues" evidence="1">
    <location>
        <begin position="29"/>
        <end position="39"/>
    </location>
</feature>
<proteinExistence type="predicted"/>
<dbReference type="AlphaFoldDB" id="A0A6J4PNT7"/>
<dbReference type="EMBL" id="CADCUS010000374">
    <property type="protein sequence ID" value="CAA9419505.1"/>
    <property type="molecule type" value="Genomic_DNA"/>
</dbReference>
<feature type="non-terminal residue" evidence="2">
    <location>
        <position position="1"/>
    </location>
</feature>
<name>A0A6J4PNT7_9PSEU</name>